<keyword evidence="14" id="KW-1185">Reference proteome</keyword>
<evidence type="ECO:0000256" key="12">
    <source>
        <dbReference type="RuleBase" id="RU363075"/>
    </source>
</evidence>
<sequence>MSPPTHSANGVTLDGRRPASHAAKTFSSRDVLLFLVALRIANSLSLQTFFQPDEYFQSLEPAWQMAFGKESGAWITWEWKHQLRSSIHPAIFASVYYVSSVLADLFKTSFSIRAEVLLAAPKVTQAVIAALGDYYTWKLGERVYGQGSLTAWATVCSEGNPSLSPIIKNIPFQSAHERDDTGLRIPRVASAVSGADELTSFGVCPSPNQHLDLDVCFPSTSTPGQWPGEVALLTSPRGLILALSVLGDRLYYQVWAFPPLRFLHFNIAQSLSIFYGRNDWHYYLSQGIPLLLTTALPFGVLGIWRTLHSGHFINLQLAVTALSVTSILSLISHKEVRFIYPILPALHILTAEALVSTVYPSQRNPRSPPRPQAAAPRIAGLWKYILSILLATNILLALYTTLIHQSGVLSVLTYLRKEHGSRNTTTTIGFLMPCHSTPWRSHLIHPSIHAWALTCEPPINLDPAARATYLDEADVFYADAGSFLHTRFAPPPLLGHKMQGSPEQRQWPDNIVFFEQLQPVLADILRDSGYVECWRGFNSHWHDDWRREGDVIVWCLQGF</sequence>
<dbReference type="Proteomes" id="UP000750711">
    <property type="component" value="Unassembled WGS sequence"/>
</dbReference>
<dbReference type="InterPro" id="IPR005599">
    <property type="entry name" value="GPI_mannosylTrfase"/>
</dbReference>
<feature type="transmembrane region" description="Helical" evidence="12">
    <location>
        <begin position="280"/>
        <end position="304"/>
    </location>
</feature>
<dbReference type="EC" id="2.4.1.-" evidence="12"/>
<protein>
    <recommendedName>
        <fullName evidence="12">Mannosyltransferase</fullName>
        <ecNumber evidence="12">2.4.1.-</ecNumber>
    </recommendedName>
</protein>
<keyword evidence="5 12" id="KW-0328">Glycosyltransferase</keyword>
<feature type="transmembrane region" description="Helical" evidence="12">
    <location>
        <begin position="338"/>
        <end position="360"/>
    </location>
</feature>
<proteinExistence type="inferred from homology"/>
<dbReference type="PANTHER" id="PTHR22760">
    <property type="entry name" value="GLYCOSYLTRANSFERASE"/>
    <property type="match status" value="1"/>
</dbReference>
<keyword evidence="10 12" id="KW-0472">Membrane</keyword>
<evidence type="ECO:0000313" key="14">
    <source>
        <dbReference type="Proteomes" id="UP000750711"/>
    </source>
</evidence>
<comment type="caution">
    <text evidence="12">Lacks conserved residue(s) required for the propagation of feature annotation.</text>
</comment>
<evidence type="ECO:0000313" key="13">
    <source>
        <dbReference type="EMBL" id="KAH0559262.1"/>
    </source>
</evidence>
<feature type="transmembrane region" description="Helical" evidence="12">
    <location>
        <begin position="381"/>
        <end position="402"/>
    </location>
</feature>
<evidence type="ECO:0000256" key="7">
    <source>
        <dbReference type="ARBA" id="ARBA00022692"/>
    </source>
</evidence>
<evidence type="ECO:0000256" key="9">
    <source>
        <dbReference type="ARBA" id="ARBA00022989"/>
    </source>
</evidence>
<dbReference type="Pfam" id="PF03901">
    <property type="entry name" value="Glyco_transf_22"/>
    <property type="match status" value="2"/>
</dbReference>
<keyword evidence="7 12" id="KW-0812">Transmembrane</keyword>
<keyword evidence="6" id="KW-0808">Transferase</keyword>
<evidence type="ECO:0000256" key="6">
    <source>
        <dbReference type="ARBA" id="ARBA00022679"/>
    </source>
</evidence>
<comment type="caution">
    <text evidence="13">The sequence shown here is derived from an EMBL/GenBank/DDBJ whole genome shotgun (WGS) entry which is preliminary data.</text>
</comment>
<evidence type="ECO:0000256" key="10">
    <source>
        <dbReference type="ARBA" id="ARBA00023136"/>
    </source>
</evidence>
<organism evidence="13 14">
    <name type="scientific">Trichoglossum hirsutum</name>
    <dbReference type="NCBI Taxonomy" id="265104"/>
    <lineage>
        <taxon>Eukaryota</taxon>
        <taxon>Fungi</taxon>
        <taxon>Dikarya</taxon>
        <taxon>Ascomycota</taxon>
        <taxon>Pezizomycotina</taxon>
        <taxon>Geoglossomycetes</taxon>
        <taxon>Geoglossales</taxon>
        <taxon>Geoglossaceae</taxon>
        <taxon>Trichoglossum</taxon>
    </lineage>
</organism>
<accession>A0A9P8LBS8</accession>
<comment type="pathway">
    <text evidence="2">Glycolipid biosynthesis; glycosylphosphatidylinositol-anchor biosynthesis.</text>
</comment>
<keyword evidence="8 12" id="KW-0256">Endoplasmic reticulum</keyword>
<dbReference type="EMBL" id="JAGHQM010000642">
    <property type="protein sequence ID" value="KAH0559262.1"/>
    <property type="molecule type" value="Genomic_DNA"/>
</dbReference>
<evidence type="ECO:0000256" key="8">
    <source>
        <dbReference type="ARBA" id="ARBA00022824"/>
    </source>
</evidence>
<evidence type="ECO:0000256" key="3">
    <source>
        <dbReference type="ARBA" id="ARBA00006065"/>
    </source>
</evidence>
<gene>
    <name evidence="13" type="ORF">GP486_004225</name>
</gene>
<name>A0A9P8LBS8_9PEZI</name>
<evidence type="ECO:0000256" key="11">
    <source>
        <dbReference type="ARBA" id="ARBA00024708"/>
    </source>
</evidence>
<comment type="function">
    <text evidence="11">Mannosyltransferase involved in glycosylphosphatidylinositol-anchor biosynthesis. Transfers the third mannose to Man2-GlcN-acyl-PI during GPI precursor assembly.</text>
</comment>
<keyword evidence="4" id="KW-0337">GPI-anchor biosynthesis</keyword>
<comment type="similarity">
    <text evidence="3">Belongs to the glycosyltransferase 22 family. PIGB subfamily.</text>
</comment>
<reference evidence="13" key="1">
    <citation type="submission" date="2021-03" db="EMBL/GenBank/DDBJ databases">
        <title>Comparative genomics and phylogenomic investigation of the class Geoglossomycetes provide insights into ecological specialization and systematics.</title>
        <authorList>
            <person name="Melie T."/>
            <person name="Pirro S."/>
            <person name="Miller A.N."/>
            <person name="Quandt A."/>
        </authorList>
    </citation>
    <scope>NUCLEOTIDE SEQUENCE</scope>
    <source>
        <strain evidence="13">CAQ_001_2017</strain>
    </source>
</reference>
<evidence type="ECO:0000256" key="4">
    <source>
        <dbReference type="ARBA" id="ARBA00022502"/>
    </source>
</evidence>
<evidence type="ECO:0000256" key="1">
    <source>
        <dbReference type="ARBA" id="ARBA00004477"/>
    </source>
</evidence>
<dbReference type="GO" id="GO:0005789">
    <property type="term" value="C:endoplasmic reticulum membrane"/>
    <property type="evidence" value="ECO:0007669"/>
    <property type="project" value="UniProtKB-SubCell"/>
</dbReference>
<keyword evidence="9 12" id="KW-1133">Transmembrane helix</keyword>
<dbReference type="GO" id="GO:0000026">
    <property type="term" value="F:alpha-1,2-mannosyltransferase activity"/>
    <property type="evidence" value="ECO:0007669"/>
    <property type="project" value="TreeGrafter"/>
</dbReference>
<feature type="transmembrane region" description="Helical" evidence="12">
    <location>
        <begin position="311"/>
        <end position="332"/>
    </location>
</feature>
<dbReference type="PANTHER" id="PTHR22760:SF4">
    <property type="entry name" value="GPI MANNOSYLTRANSFERASE 3"/>
    <property type="match status" value="1"/>
</dbReference>
<evidence type="ECO:0000256" key="5">
    <source>
        <dbReference type="ARBA" id="ARBA00022676"/>
    </source>
</evidence>
<dbReference type="GO" id="GO:0006506">
    <property type="term" value="P:GPI anchor biosynthetic process"/>
    <property type="evidence" value="ECO:0007669"/>
    <property type="project" value="UniProtKB-KW"/>
</dbReference>
<dbReference type="AlphaFoldDB" id="A0A9P8LBS8"/>
<comment type="subcellular location">
    <subcellularLocation>
        <location evidence="1 12">Endoplasmic reticulum membrane</location>
        <topology evidence="1 12">Multi-pass membrane protein</topology>
    </subcellularLocation>
</comment>
<evidence type="ECO:0000256" key="2">
    <source>
        <dbReference type="ARBA" id="ARBA00004687"/>
    </source>
</evidence>